<evidence type="ECO:0000256" key="5">
    <source>
        <dbReference type="SAM" id="Phobius"/>
    </source>
</evidence>
<evidence type="ECO:0000259" key="6">
    <source>
        <dbReference type="Pfam" id="PF00916"/>
    </source>
</evidence>
<dbReference type="NCBIfam" id="TIGR00815">
    <property type="entry name" value="sulP"/>
    <property type="match status" value="1"/>
</dbReference>
<keyword evidence="2 5" id="KW-0812">Transmembrane</keyword>
<feature type="transmembrane region" description="Helical" evidence="5">
    <location>
        <begin position="486"/>
        <end position="518"/>
    </location>
</feature>
<dbReference type="GeneID" id="63739595"/>
<organism evidence="7 8">
    <name type="scientific">Metarhizium album (strain ARSEF 1941)</name>
    <dbReference type="NCBI Taxonomy" id="1081103"/>
    <lineage>
        <taxon>Eukaryota</taxon>
        <taxon>Fungi</taxon>
        <taxon>Dikarya</taxon>
        <taxon>Ascomycota</taxon>
        <taxon>Pezizomycotina</taxon>
        <taxon>Sordariomycetes</taxon>
        <taxon>Hypocreomycetidae</taxon>
        <taxon>Hypocreales</taxon>
        <taxon>Clavicipitaceae</taxon>
        <taxon>Metarhizium</taxon>
    </lineage>
</organism>
<proteinExistence type="predicted"/>
<dbReference type="EMBL" id="AZHE01000012">
    <property type="protein sequence ID" value="KHN97031.1"/>
    <property type="molecule type" value="Genomic_DNA"/>
</dbReference>
<evidence type="ECO:0000256" key="2">
    <source>
        <dbReference type="ARBA" id="ARBA00022692"/>
    </source>
</evidence>
<dbReference type="HOGENOM" id="CLU_003182_8_1_1"/>
<keyword evidence="4 5" id="KW-0472">Membrane</keyword>
<evidence type="ECO:0000313" key="8">
    <source>
        <dbReference type="Proteomes" id="UP000030816"/>
    </source>
</evidence>
<dbReference type="GO" id="GO:0016020">
    <property type="term" value="C:membrane"/>
    <property type="evidence" value="ECO:0007669"/>
    <property type="project" value="UniProtKB-SubCell"/>
</dbReference>
<feature type="transmembrane region" description="Helical" evidence="5">
    <location>
        <begin position="400"/>
        <end position="420"/>
    </location>
</feature>
<accession>A0A0B2WLU8</accession>
<comment type="caution">
    <text evidence="7">The sequence shown here is derived from an EMBL/GenBank/DDBJ whole genome shotgun (WGS) entry which is preliminary data.</text>
</comment>
<feature type="transmembrane region" description="Helical" evidence="5">
    <location>
        <begin position="266"/>
        <end position="283"/>
    </location>
</feature>
<name>A0A0B2WLU8_METAS</name>
<dbReference type="InterPro" id="IPR011547">
    <property type="entry name" value="SLC26A/SulP_dom"/>
</dbReference>
<feature type="transmembrane region" description="Helical" evidence="5">
    <location>
        <begin position="303"/>
        <end position="319"/>
    </location>
</feature>
<feature type="transmembrane region" description="Helical" evidence="5">
    <location>
        <begin position="432"/>
        <end position="452"/>
    </location>
</feature>
<keyword evidence="8" id="KW-1185">Reference proteome</keyword>
<feature type="transmembrane region" description="Helical" evidence="5">
    <location>
        <begin position="211"/>
        <end position="230"/>
    </location>
</feature>
<dbReference type="RefSeq" id="XP_040678097.1">
    <property type="nucleotide sequence ID" value="XM_040823938.1"/>
</dbReference>
<keyword evidence="3 5" id="KW-1133">Transmembrane helix</keyword>
<evidence type="ECO:0000256" key="4">
    <source>
        <dbReference type="ARBA" id="ARBA00023136"/>
    </source>
</evidence>
<feature type="transmembrane region" description="Helical" evidence="5">
    <location>
        <begin position="184"/>
        <end position="204"/>
    </location>
</feature>
<dbReference type="InterPro" id="IPR018045">
    <property type="entry name" value="S04_transporter_CS"/>
</dbReference>
<dbReference type="PANTHER" id="PTHR11814">
    <property type="entry name" value="SULFATE TRANSPORTER"/>
    <property type="match status" value="1"/>
</dbReference>
<feature type="transmembrane region" description="Helical" evidence="5">
    <location>
        <begin position="95"/>
        <end position="119"/>
    </location>
</feature>
<evidence type="ECO:0000313" key="7">
    <source>
        <dbReference type="EMBL" id="KHN97031.1"/>
    </source>
</evidence>
<dbReference type="OrthoDB" id="288203at2759"/>
<feature type="domain" description="SLC26A/SulP transporter" evidence="6">
    <location>
        <begin position="95"/>
        <end position="491"/>
    </location>
</feature>
<dbReference type="GO" id="GO:0008271">
    <property type="term" value="F:secondary active sulfate transmembrane transporter activity"/>
    <property type="evidence" value="ECO:0007669"/>
    <property type="project" value="InterPro"/>
</dbReference>
<dbReference type="PROSITE" id="PS01130">
    <property type="entry name" value="SLC26A"/>
    <property type="match status" value="1"/>
</dbReference>
<dbReference type="AlphaFoldDB" id="A0A0B2WLU8"/>
<comment type="subcellular location">
    <subcellularLocation>
        <location evidence="1">Membrane</location>
        <topology evidence="1">Multi-pass membrane protein</topology>
    </subcellularLocation>
</comment>
<dbReference type="STRING" id="1081103.A0A0B2WLU8"/>
<evidence type="ECO:0000256" key="3">
    <source>
        <dbReference type="ARBA" id="ARBA00022989"/>
    </source>
</evidence>
<reference evidence="7 8" key="1">
    <citation type="journal article" date="2014" name="Proc. Natl. Acad. Sci. U.S.A.">
        <title>Trajectory and genomic determinants of fungal-pathogen speciation and host adaptation.</title>
        <authorList>
            <person name="Hu X."/>
            <person name="Xiao G."/>
            <person name="Zheng P."/>
            <person name="Shang Y."/>
            <person name="Su Y."/>
            <person name="Zhang X."/>
            <person name="Liu X."/>
            <person name="Zhan S."/>
            <person name="St Leger R.J."/>
            <person name="Wang C."/>
        </authorList>
    </citation>
    <scope>NUCLEOTIDE SEQUENCE [LARGE SCALE GENOMIC DNA]</scope>
    <source>
        <strain evidence="7 8">ARSEF 1941</strain>
    </source>
</reference>
<dbReference type="Pfam" id="PF00916">
    <property type="entry name" value="Sulfate_transp"/>
    <property type="match status" value="1"/>
</dbReference>
<dbReference type="Proteomes" id="UP000030816">
    <property type="component" value="Unassembled WGS sequence"/>
</dbReference>
<dbReference type="InterPro" id="IPR001902">
    <property type="entry name" value="SLC26A/SulP_fam"/>
</dbReference>
<evidence type="ECO:0000256" key="1">
    <source>
        <dbReference type="ARBA" id="ARBA00004141"/>
    </source>
</evidence>
<sequence length="708" mass="76906">MAGFIPIVRALQQVPDLFVRKVLGINANEPYVAMPSDMDKRAGKILDPADVYIEDEPSVAEWFKELVPSRSGVLQYVTSLFPSASWIRRYNVRWLAGDMVAGITIGLVVVPQALAYASLADLTPSYGLYTSFTGAVLYRVFGTSKDIVIGLLTFEPQTTAVGSLLVGQVINKVTLETGDYTHEQIAHCLSMMSGAILVSLGLLRLGWIIEFVPYIPISAFVTAASITIMSTQTPTLLGLPGVNTRAPPYQVIIQTLKLLPQIQLDAAVGLSSIVLLFGIRGICTKMEQRQPARRRMWSSISSLRLTFTMLLFTLISYLANRSTDELSPKFRIVGHIERGFQRAGVPKIETKLLQHVTSKLPAVTIILVIEHIAIAKAMGRLYDYTINPSQEVVALGTANLLSPFVGGYVCTGSFGASAVLSKSGVRTPLAGLFSAGVLVLALYALTGVFYFIPKAALAGLIIHAVCNLLTPPRTLYKYWQLSPVEFLIWVVGVTLAILVSLEASIYAGTALSISLVLIRLARTRGKFLGVVKVKRVLAAKQNGFGGDHSASDKTYHAAPDAFVPMDRSGSANPDIKAESPYPGVFIYQLHEGFNYTNQAYHTDTLGKYIKQNTQRVSGRRLEIQASEIASEIAAGRRLETLASEIAAGRRLETLASEIAAGRRLETLAFEIAAALRLGSRTRGVARTPDRSASVRIVFGKVRIAISIF</sequence>
<protein>
    <submittedName>
        <fullName evidence="7">Sulfate permease 2</fullName>
    </submittedName>
</protein>
<gene>
    <name evidence="7" type="ORF">MAM_05140</name>
</gene>